<gene>
    <name evidence="3" type="ORF">GUITHDRAFT_154663</name>
</gene>
<dbReference type="PROSITE" id="PS51293">
    <property type="entry name" value="SANT"/>
    <property type="match status" value="1"/>
</dbReference>
<dbReference type="HOGENOM" id="CLU_1398744_0_0_1"/>
<keyword evidence="5" id="KW-1185">Reference proteome</keyword>
<dbReference type="Pfam" id="PF05030">
    <property type="entry name" value="SSXT"/>
    <property type="match status" value="1"/>
</dbReference>
<reference evidence="4" key="3">
    <citation type="submission" date="2015-06" db="UniProtKB">
        <authorList>
            <consortium name="EnsemblProtists"/>
        </authorList>
    </citation>
    <scope>IDENTIFICATION</scope>
</reference>
<evidence type="ECO:0000259" key="2">
    <source>
        <dbReference type="PROSITE" id="PS51293"/>
    </source>
</evidence>
<protein>
    <recommendedName>
        <fullName evidence="2">SANT domain-containing protein</fullName>
    </recommendedName>
</protein>
<dbReference type="Gene3D" id="1.10.10.60">
    <property type="entry name" value="Homeodomain-like"/>
    <property type="match status" value="1"/>
</dbReference>
<organism evidence="3">
    <name type="scientific">Guillardia theta (strain CCMP2712)</name>
    <name type="common">Cryptophyte</name>
    <dbReference type="NCBI Taxonomy" id="905079"/>
    <lineage>
        <taxon>Eukaryota</taxon>
        <taxon>Cryptophyceae</taxon>
        <taxon>Pyrenomonadales</taxon>
        <taxon>Geminigeraceae</taxon>
        <taxon>Guillardia</taxon>
    </lineage>
</organism>
<dbReference type="RefSeq" id="XP_005825690.1">
    <property type="nucleotide sequence ID" value="XM_005825633.1"/>
</dbReference>
<dbReference type="InterPro" id="IPR007726">
    <property type="entry name" value="SS18_N"/>
</dbReference>
<dbReference type="SUPFAM" id="SSF46689">
    <property type="entry name" value="Homeodomain-like"/>
    <property type="match status" value="1"/>
</dbReference>
<reference evidence="5" key="2">
    <citation type="submission" date="2012-11" db="EMBL/GenBank/DDBJ databases">
        <authorList>
            <person name="Kuo A."/>
            <person name="Curtis B.A."/>
            <person name="Tanifuji G."/>
            <person name="Burki F."/>
            <person name="Gruber A."/>
            <person name="Irimia M."/>
            <person name="Maruyama S."/>
            <person name="Arias M.C."/>
            <person name="Ball S.G."/>
            <person name="Gile G.H."/>
            <person name="Hirakawa Y."/>
            <person name="Hopkins J.F."/>
            <person name="Rensing S.A."/>
            <person name="Schmutz J."/>
            <person name="Symeonidi A."/>
            <person name="Elias M."/>
            <person name="Eveleigh R.J."/>
            <person name="Herman E.K."/>
            <person name="Klute M.J."/>
            <person name="Nakayama T."/>
            <person name="Obornik M."/>
            <person name="Reyes-Prieto A."/>
            <person name="Armbrust E.V."/>
            <person name="Aves S.J."/>
            <person name="Beiko R.G."/>
            <person name="Coutinho P."/>
            <person name="Dacks J.B."/>
            <person name="Durnford D.G."/>
            <person name="Fast N.M."/>
            <person name="Green B.R."/>
            <person name="Grisdale C."/>
            <person name="Hempe F."/>
            <person name="Henrissat B."/>
            <person name="Hoppner M.P."/>
            <person name="Ishida K.-I."/>
            <person name="Kim E."/>
            <person name="Koreny L."/>
            <person name="Kroth P.G."/>
            <person name="Liu Y."/>
            <person name="Malik S.-B."/>
            <person name="Maier U.G."/>
            <person name="McRose D."/>
            <person name="Mock T."/>
            <person name="Neilson J.A."/>
            <person name="Onodera N.T."/>
            <person name="Poole A.M."/>
            <person name="Pritham E.J."/>
            <person name="Richards T.A."/>
            <person name="Rocap G."/>
            <person name="Roy S.W."/>
            <person name="Sarai C."/>
            <person name="Schaack S."/>
            <person name="Shirato S."/>
            <person name="Slamovits C.H."/>
            <person name="Spencer D.F."/>
            <person name="Suzuki S."/>
            <person name="Worden A.Z."/>
            <person name="Zauner S."/>
            <person name="Barry K."/>
            <person name="Bell C."/>
            <person name="Bharti A.K."/>
            <person name="Crow J.A."/>
            <person name="Grimwood J."/>
            <person name="Kramer R."/>
            <person name="Lindquist E."/>
            <person name="Lucas S."/>
            <person name="Salamov A."/>
            <person name="McFadden G.I."/>
            <person name="Lane C.E."/>
            <person name="Keeling P.J."/>
            <person name="Gray M.W."/>
            <person name="Grigoriev I.V."/>
            <person name="Archibald J.M."/>
        </authorList>
    </citation>
    <scope>NUCLEOTIDE SEQUENCE</scope>
    <source>
        <strain evidence="5">CCMP2712</strain>
    </source>
</reference>
<dbReference type="AlphaFoldDB" id="L1ISA5"/>
<feature type="domain" description="SANT" evidence="2">
    <location>
        <begin position="125"/>
        <end position="176"/>
    </location>
</feature>
<evidence type="ECO:0000256" key="1">
    <source>
        <dbReference type="ARBA" id="ARBA00007945"/>
    </source>
</evidence>
<dbReference type="InterPro" id="IPR009057">
    <property type="entry name" value="Homeodomain-like_sf"/>
</dbReference>
<dbReference type="PaxDb" id="55529-EKX38710"/>
<dbReference type="EMBL" id="JH993046">
    <property type="protein sequence ID" value="EKX38710.1"/>
    <property type="molecule type" value="Genomic_DNA"/>
</dbReference>
<name>L1ISA5_GUITC</name>
<reference evidence="3 5" key="1">
    <citation type="journal article" date="2012" name="Nature">
        <title>Algal genomes reveal evolutionary mosaicism and the fate of nucleomorphs.</title>
        <authorList>
            <consortium name="DOE Joint Genome Institute"/>
            <person name="Curtis B.A."/>
            <person name="Tanifuji G."/>
            <person name="Burki F."/>
            <person name="Gruber A."/>
            <person name="Irimia M."/>
            <person name="Maruyama S."/>
            <person name="Arias M.C."/>
            <person name="Ball S.G."/>
            <person name="Gile G.H."/>
            <person name="Hirakawa Y."/>
            <person name="Hopkins J.F."/>
            <person name="Kuo A."/>
            <person name="Rensing S.A."/>
            <person name="Schmutz J."/>
            <person name="Symeonidi A."/>
            <person name="Elias M."/>
            <person name="Eveleigh R.J."/>
            <person name="Herman E.K."/>
            <person name="Klute M.J."/>
            <person name="Nakayama T."/>
            <person name="Obornik M."/>
            <person name="Reyes-Prieto A."/>
            <person name="Armbrust E.V."/>
            <person name="Aves S.J."/>
            <person name="Beiko R.G."/>
            <person name="Coutinho P."/>
            <person name="Dacks J.B."/>
            <person name="Durnford D.G."/>
            <person name="Fast N.M."/>
            <person name="Green B.R."/>
            <person name="Grisdale C.J."/>
            <person name="Hempel F."/>
            <person name="Henrissat B."/>
            <person name="Hoppner M.P."/>
            <person name="Ishida K."/>
            <person name="Kim E."/>
            <person name="Koreny L."/>
            <person name="Kroth P.G."/>
            <person name="Liu Y."/>
            <person name="Malik S.B."/>
            <person name="Maier U.G."/>
            <person name="McRose D."/>
            <person name="Mock T."/>
            <person name="Neilson J.A."/>
            <person name="Onodera N.T."/>
            <person name="Poole A.M."/>
            <person name="Pritham E.J."/>
            <person name="Richards T.A."/>
            <person name="Rocap G."/>
            <person name="Roy S.W."/>
            <person name="Sarai C."/>
            <person name="Schaack S."/>
            <person name="Shirato S."/>
            <person name="Slamovits C.H."/>
            <person name="Spencer D.F."/>
            <person name="Suzuki S."/>
            <person name="Worden A.Z."/>
            <person name="Zauner S."/>
            <person name="Barry K."/>
            <person name="Bell C."/>
            <person name="Bharti A.K."/>
            <person name="Crow J.A."/>
            <person name="Grimwood J."/>
            <person name="Kramer R."/>
            <person name="Lindquist E."/>
            <person name="Lucas S."/>
            <person name="Salamov A."/>
            <person name="McFadden G.I."/>
            <person name="Lane C.E."/>
            <person name="Keeling P.J."/>
            <person name="Gray M.W."/>
            <person name="Grigoriev I.V."/>
            <person name="Archibald J.M."/>
        </authorList>
    </citation>
    <scope>NUCLEOTIDE SEQUENCE</scope>
    <source>
        <strain evidence="3 5">CCMP2712</strain>
    </source>
</reference>
<dbReference type="GeneID" id="17295466"/>
<dbReference type="OrthoDB" id="10265171at2759"/>
<dbReference type="InterPro" id="IPR017884">
    <property type="entry name" value="SANT_dom"/>
</dbReference>
<comment type="similarity">
    <text evidence="1">Belongs to the SS18 family.</text>
</comment>
<proteinExistence type="inferred from homology"/>
<evidence type="ECO:0000313" key="5">
    <source>
        <dbReference type="Proteomes" id="UP000011087"/>
    </source>
</evidence>
<dbReference type="InterPro" id="IPR001005">
    <property type="entry name" value="SANT/Myb"/>
</dbReference>
<evidence type="ECO:0000313" key="4">
    <source>
        <dbReference type="EnsemblProtists" id="EKX38710"/>
    </source>
</evidence>
<dbReference type="EnsemblProtists" id="EKX38710">
    <property type="protein sequence ID" value="EKX38710"/>
    <property type="gene ID" value="GUITHDRAFT_154663"/>
</dbReference>
<sequence length="195" mass="21826">MEGMSRSSVQKILDENQQLILAIVENQMQGRQQHCAAYLQKLHKNLFMLGTIGDQVVNNTSNVAMHARVNQGQDSFPDASSAGGSQFMPAARKFTAEEGAGDARGLSPNRPREQMLQPGAGMAGGSVRPWSAQERETLFRALHTHGTQHVELIAREVGTRSMEECQRYIEMEMHRNQQQMLNRQDRIQADLRAPL</sequence>
<dbReference type="Proteomes" id="UP000011087">
    <property type="component" value="Unassembled WGS sequence"/>
</dbReference>
<accession>L1ISA5</accession>
<dbReference type="SMART" id="SM00717">
    <property type="entry name" value="SANT"/>
    <property type="match status" value="1"/>
</dbReference>
<evidence type="ECO:0000313" key="3">
    <source>
        <dbReference type="EMBL" id="EKX38710.1"/>
    </source>
</evidence>
<dbReference type="STRING" id="905079.L1ISA5"/>
<dbReference type="Pfam" id="PF00249">
    <property type="entry name" value="Myb_DNA-binding"/>
    <property type="match status" value="1"/>
</dbReference>
<dbReference type="CDD" id="cd00167">
    <property type="entry name" value="SANT"/>
    <property type="match status" value="1"/>
</dbReference>
<dbReference type="KEGG" id="gtt:GUITHDRAFT_154663"/>